<evidence type="ECO:0008006" key="3">
    <source>
        <dbReference type="Google" id="ProtNLM"/>
    </source>
</evidence>
<dbReference type="Proteomes" id="UP001339962">
    <property type="component" value="Unassembled WGS sequence"/>
</dbReference>
<dbReference type="RefSeq" id="WP_328218774.1">
    <property type="nucleotide sequence ID" value="NZ_JARTLI010000027.1"/>
</dbReference>
<sequence>MFKSVNELYVWAKENHCHVYRYERGYAIYATNHPVHRNIGFVVDADGNFTIVDVSAYPWQDLEDFLDAVETEYEGVYNGKS</sequence>
<dbReference type="AlphaFoldDB" id="A0ABD5IXP4"/>
<comment type="caution">
    <text evidence="1">The sequence shown here is derived from an EMBL/GenBank/DDBJ whole genome shotgun (WGS) entry which is preliminary data.</text>
</comment>
<name>A0ABD5IXP4_9BACL</name>
<evidence type="ECO:0000313" key="2">
    <source>
        <dbReference type="Proteomes" id="UP001339962"/>
    </source>
</evidence>
<evidence type="ECO:0000313" key="1">
    <source>
        <dbReference type="EMBL" id="MED5052569.1"/>
    </source>
</evidence>
<protein>
    <recommendedName>
        <fullName evidence="3">Phage protein</fullName>
    </recommendedName>
</protein>
<dbReference type="EMBL" id="JARTLI010000027">
    <property type="protein sequence ID" value="MED5052569.1"/>
    <property type="molecule type" value="Genomic_DNA"/>
</dbReference>
<accession>A0ABD5IXP4</accession>
<reference evidence="1 2" key="1">
    <citation type="submission" date="2023-03" db="EMBL/GenBank/DDBJ databases">
        <title>Bacillus Genome Sequencing.</title>
        <authorList>
            <person name="Dunlap C."/>
        </authorList>
    </citation>
    <scope>NUCLEOTIDE SEQUENCE [LARGE SCALE GENOMIC DNA]</scope>
    <source>
        <strain evidence="1 2">NRS-38</strain>
    </source>
</reference>
<organism evidence="1 2">
    <name type="scientific">Anoxybacteroides rupiense</name>
    <dbReference type="NCBI Taxonomy" id="311460"/>
    <lineage>
        <taxon>Bacteria</taxon>
        <taxon>Bacillati</taxon>
        <taxon>Bacillota</taxon>
        <taxon>Bacilli</taxon>
        <taxon>Bacillales</taxon>
        <taxon>Anoxybacillaceae</taxon>
        <taxon>Anoxybacteroides</taxon>
    </lineage>
</organism>
<proteinExistence type="predicted"/>
<gene>
    <name evidence="1" type="ORF">P9850_12150</name>
</gene>